<dbReference type="PANTHER" id="PTHR43310:SF1">
    <property type="entry name" value="SULFATE TRANSPORTER YBAR-RELATED"/>
    <property type="match status" value="1"/>
</dbReference>
<dbReference type="InterPro" id="IPR011547">
    <property type="entry name" value="SLC26A/SulP_dom"/>
</dbReference>
<feature type="transmembrane region" description="Helical" evidence="5">
    <location>
        <begin position="331"/>
        <end position="352"/>
    </location>
</feature>
<feature type="transmembrane region" description="Helical" evidence="5">
    <location>
        <begin position="235"/>
        <end position="257"/>
    </location>
</feature>
<evidence type="ECO:0000256" key="1">
    <source>
        <dbReference type="ARBA" id="ARBA00004141"/>
    </source>
</evidence>
<dbReference type="AlphaFoldDB" id="A0A934UMG6"/>
<evidence type="ECO:0000259" key="6">
    <source>
        <dbReference type="PROSITE" id="PS50801"/>
    </source>
</evidence>
<dbReference type="InterPro" id="IPR036513">
    <property type="entry name" value="STAS_dom_sf"/>
</dbReference>
<evidence type="ECO:0000313" key="7">
    <source>
        <dbReference type="EMBL" id="MBK0379389.1"/>
    </source>
</evidence>
<organism evidence="7 8">
    <name type="scientific">Mucilaginibacter segetis</name>
    <dbReference type="NCBI Taxonomy" id="2793071"/>
    <lineage>
        <taxon>Bacteria</taxon>
        <taxon>Pseudomonadati</taxon>
        <taxon>Bacteroidota</taxon>
        <taxon>Sphingobacteriia</taxon>
        <taxon>Sphingobacteriales</taxon>
        <taxon>Sphingobacteriaceae</taxon>
        <taxon>Mucilaginibacter</taxon>
    </lineage>
</organism>
<dbReference type="InterPro" id="IPR052706">
    <property type="entry name" value="Membrane-Transporter-like"/>
</dbReference>
<dbReference type="PANTHER" id="PTHR43310">
    <property type="entry name" value="SULFATE TRANSPORTER YBAR-RELATED"/>
    <property type="match status" value="1"/>
</dbReference>
<dbReference type="EMBL" id="JAEHFW010000001">
    <property type="protein sequence ID" value="MBK0379389.1"/>
    <property type="molecule type" value="Genomic_DNA"/>
</dbReference>
<evidence type="ECO:0000256" key="5">
    <source>
        <dbReference type="SAM" id="Phobius"/>
    </source>
</evidence>
<evidence type="ECO:0000256" key="3">
    <source>
        <dbReference type="ARBA" id="ARBA00022989"/>
    </source>
</evidence>
<evidence type="ECO:0000313" key="8">
    <source>
        <dbReference type="Proteomes" id="UP000613193"/>
    </source>
</evidence>
<feature type="transmembrane region" description="Helical" evidence="5">
    <location>
        <begin position="121"/>
        <end position="139"/>
    </location>
</feature>
<feature type="transmembrane region" description="Helical" evidence="5">
    <location>
        <begin position="183"/>
        <end position="202"/>
    </location>
</feature>
<comment type="subcellular location">
    <subcellularLocation>
        <location evidence="1">Membrane</location>
        <topology evidence="1">Multi-pass membrane protein</topology>
    </subcellularLocation>
</comment>
<name>A0A934UMG6_9SPHI</name>
<feature type="transmembrane region" description="Helical" evidence="5">
    <location>
        <begin position="67"/>
        <end position="85"/>
    </location>
</feature>
<evidence type="ECO:0000256" key="2">
    <source>
        <dbReference type="ARBA" id="ARBA00022692"/>
    </source>
</evidence>
<feature type="domain" description="STAS" evidence="6">
    <location>
        <begin position="413"/>
        <end position="487"/>
    </location>
</feature>
<accession>A0A934UMG6</accession>
<feature type="transmembrane region" description="Helical" evidence="5">
    <location>
        <begin position="304"/>
        <end position="324"/>
    </location>
</feature>
<dbReference type="RefSeq" id="WP_200065819.1">
    <property type="nucleotide sequence ID" value="NZ_JAEHFW010000001.1"/>
</dbReference>
<sequence>MKSYLNLFNFSQKVNYKTEILSGLTVALALIPEAVAFAFIAGLSPLTGLYAAFSMGFVTSIFGGRPGMISGATGAVAVVIVALAKSHGIEYIFATVVLAGLIQFIAGLLRLGKFIRLVPHPVMFGFVNGLAVIIFMSQLVQFKTTDAAGELHWMTGTPLYLMIALVLLTMFVIWGLPKLTKAFPSSLAAILVISAVVIGFNIDTKTVGDMASIKGGFPPFHIPALPFNFDTLKIIAPYALIMAGVGLIESLLTLNLIDEITETRGSGNREAMAQGAANMLTGLFSGMGGCAMIGQSLINISSGARARLSGIIASVMLLVFIMFGSSLIEKVPMAALTGVMVMVAIGTFEWVSIRMIGKMPKHDIFVGILVAVVTILLHNLALAVLIGVIISALVFAWESAKRIRARKYTDGSGVKHYEIYGPLFFGSVSAFNEKFDVLNDPDEVIIDFKDSRVADMSGIEALNKLTERYQNVNKKLHLKHLSEDCRVLLKNAEELIDINILEDPTYHIAIDKIN</sequence>
<dbReference type="Proteomes" id="UP000613193">
    <property type="component" value="Unassembled WGS sequence"/>
</dbReference>
<dbReference type="Gene3D" id="3.30.750.24">
    <property type="entry name" value="STAS domain"/>
    <property type="match status" value="1"/>
</dbReference>
<keyword evidence="4 5" id="KW-0472">Membrane</keyword>
<dbReference type="InterPro" id="IPR002645">
    <property type="entry name" value="STAS_dom"/>
</dbReference>
<keyword evidence="3 5" id="KW-1133">Transmembrane helix</keyword>
<protein>
    <submittedName>
        <fullName evidence="7">SulP family inorganic anion transporter</fullName>
    </submittedName>
</protein>
<dbReference type="CDD" id="cd07042">
    <property type="entry name" value="STAS_SulP_like_sulfate_transporter"/>
    <property type="match status" value="1"/>
</dbReference>
<feature type="transmembrane region" description="Helical" evidence="5">
    <location>
        <begin position="20"/>
        <end position="46"/>
    </location>
</feature>
<feature type="transmembrane region" description="Helical" evidence="5">
    <location>
        <begin position="91"/>
        <end position="109"/>
    </location>
</feature>
<feature type="transmembrane region" description="Helical" evidence="5">
    <location>
        <begin position="159"/>
        <end position="176"/>
    </location>
</feature>
<reference evidence="7" key="1">
    <citation type="submission" date="2020-12" db="EMBL/GenBank/DDBJ databases">
        <title>Bacterial novel species Mucilaginibacter sp. SD-g isolated from soil.</title>
        <authorList>
            <person name="Jung H.-Y."/>
        </authorList>
    </citation>
    <scope>NUCLEOTIDE SEQUENCE</scope>
    <source>
        <strain evidence="7">SD-g</strain>
    </source>
</reference>
<keyword evidence="8" id="KW-1185">Reference proteome</keyword>
<dbReference type="GO" id="GO:0016020">
    <property type="term" value="C:membrane"/>
    <property type="evidence" value="ECO:0007669"/>
    <property type="project" value="UniProtKB-SubCell"/>
</dbReference>
<feature type="transmembrane region" description="Helical" evidence="5">
    <location>
        <begin position="364"/>
        <end position="397"/>
    </location>
</feature>
<proteinExistence type="predicted"/>
<dbReference type="PROSITE" id="PS50801">
    <property type="entry name" value="STAS"/>
    <property type="match status" value="1"/>
</dbReference>
<comment type="caution">
    <text evidence="7">The sequence shown here is derived from an EMBL/GenBank/DDBJ whole genome shotgun (WGS) entry which is preliminary data.</text>
</comment>
<dbReference type="SUPFAM" id="SSF52091">
    <property type="entry name" value="SpoIIaa-like"/>
    <property type="match status" value="1"/>
</dbReference>
<keyword evidence="2 5" id="KW-0812">Transmembrane</keyword>
<gene>
    <name evidence="7" type="ORF">I5M19_08730</name>
</gene>
<evidence type="ECO:0000256" key="4">
    <source>
        <dbReference type="ARBA" id="ARBA00023136"/>
    </source>
</evidence>
<dbReference type="Pfam" id="PF00916">
    <property type="entry name" value="Sulfate_transp"/>
    <property type="match status" value="1"/>
</dbReference>
<dbReference type="Pfam" id="PF01740">
    <property type="entry name" value="STAS"/>
    <property type="match status" value="1"/>
</dbReference>
<feature type="transmembrane region" description="Helical" evidence="5">
    <location>
        <begin position="277"/>
        <end position="298"/>
    </location>
</feature>